<dbReference type="Gene3D" id="3.10.20.90">
    <property type="entry name" value="Phosphatidylinositol 3-kinase Catalytic Subunit, Chain A, domain 1"/>
    <property type="match status" value="1"/>
</dbReference>
<keyword evidence="10" id="KW-0067">ATP-binding</keyword>
<reference evidence="15" key="1">
    <citation type="submission" date="2020-11" db="EMBL/GenBank/DDBJ databases">
        <authorList>
            <person name="Tran Van P."/>
        </authorList>
    </citation>
    <scope>NUCLEOTIDE SEQUENCE</scope>
</reference>
<dbReference type="FunFam" id="3.30.200.20:FF:000114">
    <property type="entry name" value="serine/threonine-protein kinase OSR1 isoform X1"/>
    <property type="match status" value="1"/>
</dbReference>
<keyword evidence="16" id="KW-1185">Reference proteome</keyword>
<evidence type="ECO:0000256" key="1">
    <source>
        <dbReference type="ARBA" id="ARBA00004496"/>
    </source>
</evidence>
<keyword evidence="9" id="KW-0418">Kinase</keyword>
<keyword evidence="5" id="KW-0723">Serine/threonine-protein kinase</keyword>
<keyword evidence="8" id="KW-0547">Nucleotide-binding</keyword>
<dbReference type="EMBL" id="OC918870">
    <property type="protein sequence ID" value="CAD7650268.1"/>
    <property type="molecule type" value="Genomic_DNA"/>
</dbReference>
<dbReference type="InterPro" id="IPR011009">
    <property type="entry name" value="Kinase-like_dom_sf"/>
</dbReference>
<dbReference type="EMBL" id="CAJPVJ010004045">
    <property type="protein sequence ID" value="CAG2168228.1"/>
    <property type="molecule type" value="Genomic_DNA"/>
</dbReference>
<evidence type="ECO:0000259" key="14">
    <source>
        <dbReference type="PROSITE" id="PS50011"/>
    </source>
</evidence>
<evidence type="ECO:0000256" key="9">
    <source>
        <dbReference type="ARBA" id="ARBA00022777"/>
    </source>
</evidence>
<feature type="region of interest" description="Disordered" evidence="13">
    <location>
        <begin position="364"/>
        <end position="422"/>
    </location>
</feature>
<dbReference type="PROSITE" id="PS50011">
    <property type="entry name" value="PROTEIN_KINASE_DOM"/>
    <property type="match status" value="1"/>
</dbReference>
<dbReference type="GO" id="GO:0005524">
    <property type="term" value="F:ATP binding"/>
    <property type="evidence" value="ECO:0007669"/>
    <property type="project" value="UniProtKB-KW"/>
</dbReference>
<name>A0A7R9M103_9ACAR</name>
<keyword evidence="7" id="KW-0808">Transferase</keyword>
<dbReference type="InterPro" id="IPR050629">
    <property type="entry name" value="STE20/SPS1-PAK"/>
</dbReference>
<dbReference type="Pfam" id="PF00069">
    <property type="entry name" value="Pkinase"/>
    <property type="match status" value="1"/>
</dbReference>
<dbReference type="PANTHER" id="PTHR48012">
    <property type="entry name" value="STERILE20-LIKE KINASE, ISOFORM B-RELATED"/>
    <property type="match status" value="1"/>
</dbReference>
<dbReference type="InterPro" id="IPR024678">
    <property type="entry name" value="Kinase_OSR1/WNK_CCT"/>
</dbReference>
<evidence type="ECO:0000256" key="7">
    <source>
        <dbReference type="ARBA" id="ARBA00022679"/>
    </source>
</evidence>
<comment type="catalytic activity">
    <reaction evidence="11">
        <text>L-threonyl-[protein] + ATP = O-phospho-L-threonyl-[protein] + ADP + H(+)</text>
        <dbReference type="Rhea" id="RHEA:46608"/>
        <dbReference type="Rhea" id="RHEA-COMP:11060"/>
        <dbReference type="Rhea" id="RHEA-COMP:11605"/>
        <dbReference type="ChEBI" id="CHEBI:15378"/>
        <dbReference type="ChEBI" id="CHEBI:30013"/>
        <dbReference type="ChEBI" id="CHEBI:30616"/>
        <dbReference type="ChEBI" id="CHEBI:61977"/>
        <dbReference type="ChEBI" id="CHEBI:456216"/>
        <dbReference type="EC" id="2.7.11.1"/>
    </reaction>
</comment>
<dbReference type="Pfam" id="PF12202">
    <property type="entry name" value="OSR1_C"/>
    <property type="match status" value="1"/>
</dbReference>
<dbReference type="Gene3D" id="1.10.510.10">
    <property type="entry name" value="Transferase(Phosphotransferase) domain 1"/>
    <property type="match status" value="1"/>
</dbReference>
<sequence length="556" mass="62074">MAEVSESLQQTAGNNWSNNVDDYEVGQVIGQTHHHHFHTNPTLIQSPLHHSIHSHTLTNPFTNDLMMVPSAMSCVSTMSACVSGVGATAAVHTAYCKPRKERCAIKKINLEKWNTSMDELLKEIQAMSACNHDNVVTYYTSFVVKEELWLVIRLLGGGSLLDIIKHRMKCEDCRHGVFDEATIATVLKEVLKGLEYFHANGQIHRDIKAGNILLGDDGSVQIADFGVSSWLATGGDLSRQKSRHTFVGTPCWMAPEVMEQVTGYDFKADIWSFGITAIELVTGTAPYHKYPPMKVLMLTLQNDPPSLESVSDERDQYKNYGKSIRKLISDCLQKDPSKRPSSTELLKHQFFRKAKDKHYLQKTLLSNAPSIEERAKKAKTSRRGQGASGRLHRTEAGDWVWSSDEDDSFEKDTPVTDSQVSCNNSLTKQNHISDDKTDEMVTNSERTEHSPLNCEPLVSNPINLVLRIRNAKKELNDIRFEFTVDKGYTAEGIAQELITAGLVDSKDFIVVAANLEKLILDPTLNKSLVFALNPSEYSELCDEKTLTGFAQLSVAD</sequence>
<dbReference type="EC" id="2.7.11.1" evidence="3"/>
<keyword evidence="6" id="KW-0597">Phosphoprotein</keyword>
<dbReference type="FunFam" id="1.10.510.10:FF:000068">
    <property type="entry name" value="STE20/SPS1-related proline-alanine-rich protein kinase"/>
    <property type="match status" value="1"/>
</dbReference>
<dbReference type="Gene3D" id="3.30.200.20">
    <property type="entry name" value="Phosphorylase Kinase, domain 1"/>
    <property type="match status" value="1"/>
</dbReference>
<evidence type="ECO:0000313" key="15">
    <source>
        <dbReference type="EMBL" id="CAD7650268.1"/>
    </source>
</evidence>
<dbReference type="AlphaFoldDB" id="A0A7R9M103"/>
<dbReference type="GO" id="GO:0005737">
    <property type="term" value="C:cytoplasm"/>
    <property type="evidence" value="ECO:0007669"/>
    <property type="project" value="UniProtKB-SubCell"/>
</dbReference>
<dbReference type="SUPFAM" id="SSF56112">
    <property type="entry name" value="Protein kinase-like (PK-like)"/>
    <property type="match status" value="1"/>
</dbReference>
<evidence type="ECO:0000256" key="13">
    <source>
        <dbReference type="SAM" id="MobiDB-lite"/>
    </source>
</evidence>
<dbReference type="SMART" id="SM00220">
    <property type="entry name" value="S_TKc"/>
    <property type="match status" value="1"/>
</dbReference>
<dbReference type="CDD" id="cd06610">
    <property type="entry name" value="STKc_OSR1_SPAK"/>
    <property type="match status" value="1"/>
</dbReference>
<keyword evidence="4" id="KW-0963">Cytoplasm</keyword>
<evidence type="ECO:0000256" key="3">
    <source>
        <dbReference type="ARBA" id="ARBA00012513"/>
    </source>
</evidence>
<comment type="similarity">
    <text evidence="2">Belongs to the protein kinase superfamily. STE Ser/Thr protein kinase family. STE20 subfamily.</text>
</comment>
<proteinExistence type="inferred from homology"/>
<evidence type="ECO:0000256" key="11">
    <source>
        <dbReference type="ARBA" id="ARBA00047899"/>
    </source>
</evidence>
<evidence type="ECO:0000256" key="5">
    <source>
        <dbReference type="ARBA" id="ARBA00022527"/>
    </source>
</evidence>
<evidence type="ECO:0000256" key="4">
    <source>
        <dbReference type="ARBA" id="ARBA00022490"/>
    </source>
</evidence>
<dbReference type="PANTHER" id="PTHR48012:SF16">
    <property type="entry name" value="NON-SPECIFIC SERINE_THREONINE PROTEIN KINASE"/>
    <property type="match status" value="1"/>
</dbReference>
<dbReference type="Proteomes" id="UP000728032">
    <property type="component" value="Unassembled WGS sequence"/>
</dbReference>
<gene>
    <name evidence="15" type="ORF">ONB1V03_LOCUS7719</name>
</gene>
<dbReference type="OrthoDB" id="8693905at2759"/>
<evidence type="ECO:0000256" key="6">
    <source>
        <dbReference type="ARBA" id="ARBA00022553"/>
    </source>
</evidence>
<organism evidence="15">
    <name type="scientific">Oppiella nova</name>
    <dbReference type="NCBI Taxonomy" id="334625"/>
    <lineage>
        <taxon>Eukaryota</taxon>
        <taxon>Metazoa</taxon>
        <taxon>Ecdysozoa</taxon>
        <taxon>Arthropoda</taxon>
        <taxon>Chelicerata</taxon>
        <taxon>Arachnida</taxon>
        <taxon>Acari</taxon>
        <taxon>Acariformes</taxon>
        <taxon>Sarcoptiformes</taxon>
        <taxon>Oribatida</taxon>
        <taxon>Brachypylina</taxon>
        <taxon>Oppioidea</taxon>
        <taxon>Oppiidae</taxon>
        <taxon>Oppiella</taxon>
    </lineage>
</organism>
<evidence type="ECO:0000256" key="2">
    <source>
        <dbReference type="ARBA" id="ARBA00008874"/>
    </source>
</evidence>
<comment type="catalytic activity">
    <reaction evidence="12">
        <text>L-seryl-[protein] + ATP = O-phospho-L-seryl-[protein] + ADP + H(+)</text>
        <dbReference type="Rhea" id="RHEA:17989"/>
        <dbReference type="Rhea" id="RHEA-COMP:9863"/>
        <dbReference type="Rhea" id="RHEA-COMP:11604"/>
        <dbReference type="ChEBI" id="CHEBI:15378"/>
        <dbReference type="ChEBI" id="CHEBI:29999"/>
        <dbReference type="ChEBI" id="CHEBI:30616"/>
        <dbReference type="ChEBI" id="CHEBI:83421"/>
        <dbReference type="ChEBI" id="CHEBI:456216"/>
        <dbReference type="EC" id="2.7.11.1"/>
    </reaction>
</comment>
<evidence type="ECO:0000256" key="10">
    <source>
        <dbReference type="ARBA" id="ARBA00022840"/>
    </source>
</evidence>
<dbReference type="InterPro" id="IPR000719">
    <property type="entry name" value="Prot_kinase_dom"/>
</dbReference>
<protein>
    <recommendedName>
        <fullName evidence="3">non-specific serine/threonine protein kinase</fullName>
        <ecNumber evidence="3">2.7.11.1</ecNumber>
    </recommendedName>
</protein>
<comment type="subcellular location">
    <subcellularLocation>
        <location evidence="1">Cytoplasm</location>
    </subcellularLocation>
</comment>
<evidence type="ECO:0000256" key="12">
    <source>
        <dbReference type="ARBA" id="ARBA00048679"/>
    </source>
</evidence>
<evidence type="ECO:0000313" key="16">
    <source>
        <dbReference type="Proteomes" id="UP000728032"/>
    </source>
</evidence>
<accession>A0A7R9M103</accession>
<feature type="domain" description="Protein kinase" evidence="14">
    <location>
        <begin position="77"/>
        <end position="351"/>
    </location>
</feature>
<evidence type="ECO:0000256" key="8">
    <source>
        <dbReference type="ARBA" id="ARBA00022741"/>
    </source>
</evidence>
<dbReference type="GO" id="GO:0004674">
    <property type="term" value="F:protein serine/threonine kinase activity"/>
    <property type="evidence" value="ECO:0007669"/>
    <property type="project" value="UniProtKB-KW"/>
</dbReference>